<keyword evidence="7 10" id="KW-1133">Transmembrane helix</keyword>
<feature type="transmembrane region" description="Helical" evidence="10">
    <location>
        <begin position="271"/>
        <end position="290"/>
    </location>
</feature>
<protein>
    <submittedName>
        <fullName evidence="12">Regulator of sigma-W protease RasP</fullName>
        <ecNumber evidence="12">3.4.24.-</ecNumber>
    </submittedName>
</protein>
<dbReference type="CDD" id="cd06163">
    <property type="entry name" value="S2P-M50_PDZ_RseP-like"/>
    <property type="match status" value="1"/>
</dbReference>
<dbReference type="InterPro" id="IPR004387">
    <property type="entry name" value="Pept_M50_Zn"/>
</dbReference>
<dbReference type="SMART" id="SM00228">
    <property type="entry name" value="PDZ"/>
    <property type="match status" value="1"/>
</dbReference>
<reference evidence="12" key="1">
    <citation type="submission" date="2019-08" db="EMBL/GenBank/DDBJ databases">
        <authorList>
            <person name="Kucharzyk K."/>
            <person name="Murdoch R.W."/>
            <person name="Higgins S."/>
            <person name="Loffler F."/>
        </authorList>
    </citation>
    <scope>NUCLEOTIDE SEQUENCE</scope>
</reference>
<dbReference type="EC" id="3.4.24.-" evidence="12"/>
<dbReference type="InterPro" id="IPR008915">
    <property type="entry name" value="Peptidase_M50"/>
</dbReference>
<evidence type="ECO:0000259" key="11">
    <source>
        <dbReference type="PROSITE" id="PS50106"/>
    </source>
</evidence>
<dbReference type="EMBL" id="VSSQ01039490">
    <property type="protein sequence ID" value="MPM92564.1"/>
    <property type="molecule type" value="Genomic_DNA"/>
</dbReference>
<evidence type="ECO:0000256" key="1">
    <source>
        <dbReference type="ARBA" id="ARBA00001947"/>
    </source>
</evidence>
<dbReference type="InterPro" id="IPR001478">
    <property type="entry name" value="PDZ"/>
</dbReference>
<dbReference type="InterPro" id="IPR041489">
    <property type="entry name" value="PDZ_6"/>
</dbReference>
<comment type="cofactor">
    <cofactor evidence="1">
        <name>Zn(2+)</name>
        <dbReference type="ChEBI" id="CHEBI:29105"/>
    </cofactor>
</comment>
<dbReference type="GO" id="GO:0016020">
    <property type="term" value="C:membrane"/>
    <property type="evidence" value="ECO:0007669"/>
    <property type="project" value="UniProtKB-SubCell"/>
</dbReference>
<dbReference type="Gene3D" id="2.30.42.10">
    <property type="match status" value="1"/>
</dbReference>
<comment type="caution">
    <text evidence="12">The sequence shown here is derived from an EMBL/GenBank/DDBJ whole genome shotgun (WGS) entry which is preliminary data.</text>
</comment>
<gene>
    <name evidence="12" type="primary">rasP_13</name>
    <name evidence="12" type="ORF">SDC9_139699</name>
</gene>
<keyword evidence="9 10" id="KW-0472">Membrane</keyword>
<evidence type="ECO:0000256" key="6">
    <source>
        <dbReference type="ARBA" id="ARBA00022833"/>
    </source>
</evidence>
<evidence type="ECO:0000256" key="8">
    <source>
        <dbReference type="ARBA" id="ARBA00023049"/>
    </source>
</evidence>
<keyword evidence="3 12" id="KW-0645">Protease</keyword>
<name>A0A645DSU4_9ZZZZ</name>
<organism evidence="12">
    <name type="scientific">bioreactor metagenome</name>
    <dbReference type="NCBI Taxonomy" id="1076179"/>
    <lineage>
        <taxon>unclassified sequences</taxon>
        <taxon>metagenomes</taxon>
        <taxon>ecological metagenomes</taxon>
    </lineage>
</organism>
<evidence type="ECO:0000256" key="7">
    <source>
        <dbReference type="ARBA" id="ARBA00022989"/>
    </source>
</evidence>
<evidence type="ECO:0000256" key="9">
    <source>
        <dbReference type="ARBA" id="ARBA00023136"/>
    </source>
</evidence>
<evidence type="ECO:0000256" key="4">
    <source>
        <dbReference type="ARBA" id="ARBA00022692"/>
    </source>
</evidence>
<dbReference type="PANTHER" id="PTHR42837:SF2">
    <property type="entry name" value="MEMBRANE METALLOPROTEASE ARASP2, CHLOROPLASTIC-RELATED"/>
    <property type="match status" value="1"/>
</dbReference>
<dbReference type="Pfam" id="PF02163">
    <property type="entry name" value="Peptidase_M50"/>
    <property type="match status" value="1"/>
</dbReference>
<dbReference type="Pfam" id="PF17820">
    <property type="entry name" value="PDZ_6"/>
    <property type="match status" value="1"/>
</dbReference>
<dbReference type="AlphaFoldDB" id="A0A645DSU4"/>
<dbReference type="GO" id="GO:0006508">
    <property type="term" value="P:proteolysis"/>
    <property type="evidence" value="ECO:0007669"/>
    <property type="project" value="UniProtKB-KW"/>
</dbReference>
<keyword evidence="6" id="KW-0862">Zinc</keyword>
<keyword evidence="8" id="KW-0482">Metalloprotease</keyword>
<evidence type="ECO:0000256" key="5">
    <source>
        <dbReference type="ARBA" id="ARBA00022801"/>
    </source>
</evidence>
<dbReference type="InterPro" id="IPR036034">
    <property type="entry name" value="PDZ_sf"/>
</dbReference>
<keyword evidence="5 12" id="KW-0378">Hydrolase</keyword>
<evidence type="ECO:0000313" key="12">
    <source>
        <dbReference type="EMBL" id="MPM92564.1"/>
    </source>
</evidence>
<dbReference type="SUPFAM" id="SSF50156">
    <property type="entry name" value="PDZ domain-like"/>
    <property type="match status" value="1"/>
</dbReference>
<sequence length="302" mass="32637">MGPKLLKKTKNGTEFSLRAFPIGGMCRFEGEDEDIKNERSFNAQKVWKRIIVVLSGPVTNLVFAILLAFFTLSLFGDYVPSIYDVVPDAPAAIAGVQSGDIIKDVNGKPVKFYFQTVDMIVAVETKDIDLTVDRNGEIKVLHLSNVYNETQGKNYIGVTITPARMKFGVGESAARSVNYVTATLAETFRFFGRVAQGNVSSTDATGPVGIVAIISEAVRSSGENVLRLLVLISASLGIMNLLPIPAMDGGRLVFMLIEAVRGKPIAAEKEGMVHFVGLVLLFGLIILMTFNDISNLMKGAIG</sequence>
<evidence type="ECO:0000256" key="10">
    <source>
        <dbReference type="SAM" id="Phobius"/>
    </source>
</evidence>
<dbReference type="PANTHER" id="PTHR42837">
    <property type="entry name" value="REGULATOR OF SIGMA-E PROTEASE RSEP"/>
    <property type="match status" value="1"/>
</dbReference>
<comment type="subcellular location">
    <subcellularLocation>
        <location evidence="2">Membrane</location>
        <topology evidence="2">Multi-pass membrane protein</topology>
    </subcellularLocation>
</comment>
<proteinExistence type="predicted"/>
<dbReference type="PROSITE" id="PS50106">
    <property type="entry name" value="PDZ"/>
    <property type="match status" value="1"/>
</dbReference>
<feature type="transmembrane region" description="Helical" evidence="10">
    <location>
        <begin position="50"/>
        <end position="75"/>
    </location>
</feature>
<evidence type="ECO:0000256" key="3">
    <source>
        <dbReference type="ARBA" id="ARBA00022670"/>
    </source>
</evidence>
<dbReference type="NCBIfam" id="TIGR00054">
    <property type="entry name" value="RIP metalloprotease RseP"/>
    <property type="match status" value="1"/>
</dbReference>
<feature type="domain" description="PDZ" evidence="11">
    <location>
        <begin position="82"/>
        <end position="111"/>
    </location>
</feature>
<keyword evidence="4 10" id="KW-0812">Transmembrane</keyword>
<evidence type="ECO:0000256" key="2">
    <source>
        <dbReference type="ARBA" id="ARBA00004141"/>
    </source>
</evidence>
<accession>A0A645DSU4</accession>
<dbReference type="GO" id="GO:0004222">
    <property type="term" value="F:metalloendopeptidase activity"/>
    <property type="evidence" value="ECO:0007669"/>
    <property type="project" value="InterPro"/>
</dbReference>